<dbReference type="GO" id="GO:0005615">
    <property type="term" value="C:extracellular space"/>
    <property type="evidence" value="ECO:0007669"/>
    <property type="project" value="TreeGrafter"/>
</dbReference>
<dbReference type="Gene3D" id="1.10.390.10">
    <property type="entry name" value="Neutral Protease Domain 2"/>
    <property type="match status" value="1"/>
</dbReference>
<dbReference type="GO" id="GO:0008270">
    <property type="term" value="F:zinc ion binding"/>
    <property type="evidence" value="ECO:0007669"/>
    <property type="project" value="InterPro"/>
</dbReference>
<keyword evidence="5" id="KW-0336">GPI-anchor</keyword>
<feature type="site" description="Transition state stabilizer" evidence="17">
    <location>
        <position position="264"/>
    </location>
</feature>
<feature type="binding site" evidence="16">
    <location>
        <position position="201"/>
    </location>
    <ligand>
        <name>Zn(2+)</name>
        <dbReference type="ChEBI" id="CHEBI:29105"/>
        <note>catalytic</note>
    </ligand>
</feature>
<dbReference type="InterPro" id="IPR050344">
    <property type="entry name" value="Peptidase_M1_aminopeptidases"/>
</dbReference>
<comment type="caution">
    <text evidence="21">The sequence shown here is derived from an EMBL/GenBank/DDBJ whole genome shotgun (WGS) entry which is preliminary data.</text>
</comment>
<gene>
    <name evidence="21" type="ORF">L9F63_024474</name>
</gene>
<reference evidence="21" key="1">
    <citation type="journal article" date="2023" name="IScience">
        <title>Live-bearing cockroach genome reveals convergent evolutionary mechanisms linked to viviparity in insects and beyond.</title>
        <authorList>
            <person name="Fouks B."/>
            <person name="Harrison M.C."/>
            <person name="Mikhailova A.A."/>
            <person name="Marchal E."/>
            <person name="English S."/>
            <person name="Carruthers M."/>
            <person name="Jennings E.C."/>
            <person name="Chiamaka E.L."/>
            <person name="Frigard R.A."/>
            <person name="Pippel M."/>
            <person name="Attardo G.M."/>
            <person name="Benoit J.B."/>
            <person name="Bornberg-Bauer E."/>
            <person name="Tobe S.S."/>
        </authorList>
    </citation>
    <scope>NUCLEOTIDE SEQUENCE</scope>
    <source>
        <strain evidence="21">Stay&amp;Tobe</strain>
    </source>
</reference>
<evidence type="ECO:0000256" key="17">
    <source>
        <dbReference type="PIRSR" id="PIRSR634016-4"/>
    </source>
</evidence>
<evidence type="ECO:0000256" key="10">
    <source>
        <dbReference type="ARBA" id="ARBA00022833"/>
    </source>
</evidence>
<dbReference type="CDD" id="cd09601">
    <property type="entry name" value="M1_APN-Q_like"/>
    <property type="match status" value="1"/>
</dbReference>
<name>A0AAD7ZFK1_DIPPU</name>
<dbReference type="PANTHER" id="PTHR11533:SF290">
    <property type="entry name" value="AMINOPEPTIDASE"/>
    <property type="match status" value="1"/>
</dbReference>
<evidence type="ECO:0000256" key="2">
    <source>
        <dbReference type="ARBA" id="ARBA00010136"/>
    </source>
</evidence>
<evidence type="ECO:0000256" key="7">
    <source>
        <dbReference type="ARBA" id="ARBA00022723"/>
    </source>
</evidence>
<feature type="non-terminal residue" evidence="21">
    <location>
        <position position="1"/>
    </location>
</feature>
<dbReference type="Pfam" id="PF17900">
    <property type="entry name" value="Peptidase_M1_N"/>
    <property type="match status" value="1"/>
</dbReference>
<evidence type="ECO:0000259" key="20">
    <source>
        <dbReference type="Pfam" id="PF17900"/>
    </source>
</evidence>
<evidence type="ECO:0000259" key="18">
    <source>
        <dbReference type="Pfam" id="PF01433"/>
    </source>
</evidence>
<dbReference type="Gene3D" id="1.10.3480.20">
    <property type="match status" value="1"/>
</dbReference>
<comment type="subcellular location">
    <subcellularLocation>
        <location evidence="1">Cell membrane</location>
        <topology evidence="1">Lipid-anchor</topology>
        <topology evidence="1">GPI-anchor</topology>
    </subcellularLocation>
</comment>
<dbReference type="Gene3D" id="2.60.40.1910">
    <property type="match status" value="1"/>
</dbReference>
<evidence type="ECO:0000256" key="14">
    <source>
        <dbReference type="ARBA" id="ARBA00023288"/>
    </source>
</evidence>
<feature type="domain" description="Aminopeptidase N-like N-terminal" evidence="20">
    <location>
        <begin position="2"/>
        <end position="74"/>
    </location>
</feature>
<evidence type="ECO:0000256" key="5">
    <source>
        <dbReference type="ARBA" id="ARBA00022622"/>
    </source>
</evidence>
<reference evidence="21" key="2">
    <citation type="submission" date="2023-05" db="EMBL/GenBank/DDBJ databases">
        <authorList>
            <person name="Fouks B."/>
        </authorList>
    </citation>
    <scope>NUCLEOTIDE SEQUENCE</scope>
    <source>
        <strain evidence="21">Stay&amp;Tobe</strain>
        <tissue evidence="21">Testes</tissue>
    </source>
</reference>
<dbReference type="PANTHER" id="PTHR11533">
    <property type="entry name" value="PROTEASE M1 ZINC METALLOPROTEASE"/>
    <property type="match status" value="1"/>
</dbReference>
<evidence type="ECO:0000256" key="13">
    <source>
        <dbReference type="ARBA" id="ARBA00023180"/>
    </source>
</evidence>
<dbReference type="GO" id="GO:0005886">
    <property type="term" value="C:plasma membrane"/>
    <property type="evidence" value="ECO:0007669"/>
    <property type="project" value="UniProtKB-SubCell"/>
</dbReference>
<keyword evidence="14" id="KW-0449">Lipoprotein</keyword>
<dbReference type="InterPro" id="IPR024571">
    <property type="entry name" value="ERAP1-like_C_dom"/>
</dbReference>
<dbReference type="FunFam" id="1.10.390.10:FF:000013">
    <property type="entry name" value="Aminopeptidase N"/>
    <property type="match status" value="1"/>
</dbReference>
<dbReference type="AlphaFoldDB" id="A0AAD7ZFK1"/>
<sequence>WLAVTQFEATYARKAFPCFDEPALKARFQVNIARTLDYHSVSNMPLEKTSDPDFHLEGRVWDSFEETPLMSTYLVAFVVSDLKNLTTKDGKYSVWMREEVISQGKYALSIAPNIIQAMEQYTGIQYELPKLDQVAVPDMFFWAMENWGLVTLWEGHITQKDGTSTAQIKQETLLVVAHEFAHLWFGDLVSPKWWNYLWLNEGFATYFEYKISSQIEPKWEIEKQFLVDMHQSALFEDSYNSSHPITYSVSTPTEINKIFDYISYNKAGAVIRSMEHFLTEETLRKGLGKYLKQYSHSVAEPDNLFQVLDEQQKSDGIFADDMDVKTVMDSWTLQTGYPVIEVTRVNNGGIQLTQERFLQKGKDNSCNESLWWVPISYTLSKDMNFTDTRPRVWLKAEPQIVLNANITDDEWIFLNLQATGFFRVNYDPVTWLHITKHMLSSDYEQIHILNRAQLLDDAFSLAKAGIINYTTALDLSTYLDKERSSISWETYVNSVRFINRHLYASASYTNFKKYGLALISNLYDTIGFRTELSQQKKKIQPLVTHWACTLDHKDCITKAIQFFSEWMSKPVNSK</sequence>
<dbReference type="GO" id="GO:0070006">
    <property type="term" value="F:metalloaminopeptidase activity"/>
    <property type="evidence" value="ECO:0007669"/>
    <property type="project" value="TreeGrafter"/>
</dbReference>
<dbReference type="FunFam" id="2.60.40.1910:FF:000008">
    <property type="entry name" value="Aminopeptidase"/>
    <property type="match status" value="1"/>
</dbReference>
<keyword evidence="11" id="KW-0482">Metalloprotease</keyword>
<evidence type="ECO:0000256" key="15">
    <source>
        <dbReference type="PIRSR" id="PIRSR634016-1"/>
    </source>
</evidence>
<comment type="cofactor">
    <cofactor evidence="16">
        <name>Zn(2+)</name>
        <dbReference type="ChEBI" id="CHEBI:29105"/>
    </cofactor>
    <text evidence="16">Binds 1 zinc ion per subunit.</text>
</comment>
<dbReference type="SUPFAM" id="SSF55486">
    <property type="entry name" value="Metalloproteases ('zincins'), catalytic domain"/>
    <property type="match status" value="1"/>
</dbReference>
<dbReference type="Pfam" id="PF11838">
    <property type="entry name" value="ERAP1_C"/>
    <property type="match status" value="1"/>
</dbReference>
<keyword evidence="7 16" id="KW-0479">Metal-binding</keyword>
<dbReference type="InterPro" id="IPR014782">
    <property type="entry name" value="Peptidase_M1_dom"/>
</dbReference>
<evidence type="ECO:0000256" key="4">
    <source>
        <dbReference type="ARBA" id="ARBA00022475"/>
    </source>
</evidence>
<organism evidence="21 22">
    <name type="scientific">Diploptera punctata</name>
    <name type="common">Pacific beetle cockroach</name>
    <dbReference type="NCBI Taxonomy" id="6984"/>
    <lineage>
        <taxon>Eukaryota</taxon>
        <taxon>Metazoa</taxon>
        <taxon>Ecdysozoa</taxon>
        <taxon>Arthropoda</taxon>
        <taxon>Hexapoda</taxon>
        <taxon>Insecta</taxon>
        <taxon>Pterygota</taxon>
        <taxon>Neoptera</taxon>
        <taxon>Polyneoptera</taxon>
        <taxon>Dictyoptera</taxon>
        <taxon>Blattodea</taxon>
        <taxon>Blaberoidea</taxon>
        <taxon>Blaberidae</taxon>
        <taxon>Diplopterinae</taxon>
        <taxon>Diploptera</taxon>
    </lineage>
</organism>
<evidence type="ECO:0008006" key="23">
    <source>
        <dbReference type="Google" id="ProtNLM"/>
    </source>
</evidence>
<keyword evidence="8" id="KW-0732">Signal</keyword>
<evidence type="ECO:0000256" key="6">
    <source>
        <dbReference type="ARBA" id="ARBA00022670"/>
    </source>
</evidence>
<dbReference type="GO" id="GO:0043171">
    <property type="term" value="P:peptide catabolic process"/>
    <property type="evidence" value="ECO:0007669"/>
    <property type="project" value="TreeGrafter"/>
</dbReference>
<dbReference type="Proteomes" id="UP001233999">
    <property type="component" value="Unassembled WGS sequence"/>
</dbReference>
<evidence type="ECO:0000256" key="3">
    <source>
        <dbReference type="ARBA" id="ARBA00022438"/>
    </source>
</evidence>
<evidence type="ECO:0000259" key="19">
    <source>
        <dbReference type="Pfam" id="PF11838"/>
    </source>
</evidence>
<feature type="binding site" evidence="16">
    <location>
        <position position="178"/>
    </location>
    <ligand>
        <name>Zn(2+)</name>
        <dbReference type="ChEBI" id="CHEBI:29105"/>
        <note>catalytic</note>
    </ligand>
</feature>
<evidence type="ECO:0000256" key="12">
    <source>
        <dbReference type="ARBA" id="ARBA00023136"/>
    </source>
</evidence>
<keyword evidence="12" id="KW-0472">Membrane</keyword>
<dbReference type="Gene3D" id="2.60.40.1730">
    <property type="entry name" value="tricorn interacting facor f3 domain"/>
    <property type="match status" value="1"/>
</dbReference>
<evidence type="ECO:0000256" key="9">
    <source>
        <dbReference type="ARBA" id="ARBA00022801"/>
    </source>
</evidence>
<evidence type="ECO:0000313" key="22">
    <source>
        <dbReference type="Proteomes" id="UP001233999"/>
    </source>
</evidence>
<keyword evidence="4" id="KW-1003">Cell membrane</keyword>
<evidence type="ECO:0000256" key="1">
    <source>
        <dbReference type="ARBA" id="ARBA00004609"/>
    </source>
</evidence>
<keyword evidence="9" id="KW-0378">Hydrolase</keyword>
<evidence type="ECO:0000256" key="8">
    <source>
        <dbReference type="ARBA" id="ARBA00022729"/>
    </source>
</evidence>
<dbReference type="SUPFAM" id="SSF63737">
    <property type="entry name" value="Leukotriene A4 hydrolase N-terminal domain"/>
    <property type="match status" value="1"/>
</dbReference>
<accession>A0AAD7ZFK1</accession>
<keyword evidence="3" id="KW-0031">Aminopeptidase</keyword>
<feature type="domain" description="Peptidase M1 membrane alanine aminopeptidase" evidence="18">
    <location>
        <begin position="106"/>
        <end position="331"/>
    </location>
</feature>
<keyword evidence="10 16" id="KW-0862">Zinc</keyword>
<feature type="active site" description="Proton acceptor" evidence="15">
    <location>
        <position position="179"/>
    </location>
</feature>
<dbReference type="InterPro" id="IPR001930">
    <property type="entry name" value="Peptidase_M1"/>
</dbReference>
<keyword evidence="13" id="KW-0325">Glycoprotein</keyword>
<dbReference type="GO" id="GO:0005737">
    <property type="term" value="C:cytoplasm"/>
    <property type="evidence" value="ECO:0007669"/>
    <property type="project" value="TreeGrafter"/>
</dbReference>
<protein>
    <recommendedName>
        <fullName evidence="23">Aminopeptidase</fullName>
    </recommendedName>
</protein>
<evidence type="ECO:0000256" key="16">
    <source>
        <dbReference type="PIRSR" id="PIRSR634016-3"/>
    </source>
</evidence>
<dbReference type="GO" id="GO:0098552">
    <property type="term" value="C:side of membrane"/>
    <property type="evidence" value="ECO:0007669"/>
    <property type="project" value="UniProtKB-KW"/>
</dbReference>
<dbReference type="PRINTS" id="PR00756">
    <property type="entry name" value="ALADIPTASE"/>
</dbReference>
<dbReference type="InterPro" id="IPR042097">
    <property type="entry name" value="Aminopeptidase_N-like_N_sf"/>
</dbReference>
<dbReference type="InterPro" id="IPR045357">
    <property type="entry name" value="Aminopeptidase_N-like_N"/>
</dbReference>
<keyword evidence="22" id="KW-1185">Reference proteome</keyword>
<keyword evidence="6" id="KW-0645">Protease</keyword>
<dbReference type="GO" id="GO:0006508">
    <property type="term" value="P:proteolysis"/>
    <property type="evidence" value="ECO:0007669"/>
    <property type="project" value="UniProtKB-KW"/>
</dbReference>
<feature type="domain" description="ERAP1-like C-terminal" evidence="19">
    <location>
        <begin position="411"/>
        <end position="569"/>
    </location>
</feature>
<feature type="non-terminal residue" evidence="21">
    <location>
        <position position="574"/>
    </location>
</feature>
<comment type="similarity">
    <text evidence="2">Belongs to the peptidase M1 family.</text>
</comment>
<dbReference type="InterPro" id="IPR027268">
    <property type="entry name" value="Peptidase_M4/M1_CTD_sf"/>
</dbReference>
<dbReference type="GO" id="GO:0042277">
    <property type="term" value="F:peptide binding"/>
    <property type="evidence" value="ECO:0007669"/>
    <property type="project" value="TreeGrafter"/>
</dbReference>
<dbReference type="Pfam" id="PF01433">
    <property type="entry name" value="Peptidase_M1"/>
    <property type="match status" value="1"/>
</dbReference>
<proteinExistence type="inferred from homology"/>
<dbReference type="InterPro" id="IPR034016">
    <property type="entry name" value="M1_APN-typ"/>
</dbReference>
<dbReference type="EMBL" id="JASPKZ010008429">
    <property type="protein sequence ID" value="KAJ9579420.1"/>
    <property type="molecule type" value="Genomic_DNA"/>
</dbReference>
<evidence type="ECO:0000256" key="11">
    <source>
        <dbReference type="ARBA" id="ARBA00023049"/>
    </source>
</evidence>
<feature type="binding site" evidence="16">
    <location>
        <position position="182"/>
    </location>
    <ligand>
        <name>Zn(2+)</name>
        <dbReference type="ChEBI" id="CHEBI:29105"/>
        <note>catalytic</note>
    </ligand>
</feature>
<evidence type="ECO:0000313" key="21">
    <source>
        <dbReference type="EMBL" id="KAJ9579420.1"/>
    </source>
</evidence>